<dbReference type="Proteomes" id="UP000886523">
    <property type="component" value="Unassembled WGS sequence"/>
</dbReference>
<dbReference type="CDD" id="cd19494">
    <property type="entry name" value="Elp4"/>
    <property type="match status" value="1"/>
</dbReference>
<evidence type="ECO:0000256" key="1">
    <source>
        <dbReference type="ARBA" id="ARBA00004123"/>
    </source>
</evidence>
<keyword evidence="8" id="KW-0539">Nucleus</keyword>
<dbReference type="PANTHER" id="PTHR12896">
    <property type="entry name" value="PAX6 NEIGHBOR PROTEIN PAXNEB"/>
    <property type="match status" value="1"/>
</dbReference>
<name>A0A9P6AFH4_9AGAM</name>
<feature type="region of interest" description="Disordered" evidence="9">
    <location>
        <begin position="348"/>
        <end position="367"/>
    </location>
</feature>
<accession>A0A9P6AFH4</accession>
<evidence type="ECO:0000256" key="3">
    <source>
        <dbReference type="ARBA" id="ARBA00005043"/>
    </source>
</evidence>
<dbReference type="EMBL" id="MU129184">
    <property type="protein sequence ID" value="KAF9504927.1"/>
    <property type="molecule type" value="Genomic_DNA"/>
</dbReference>
<organism evidence="10 11">
    <name type="scientific">Hydnum rufescens UP504</name>
    <dbReference type="NCBI Taxonomy" id="1448309"/>
    <lineage>
        <taxon>Eukaryota</taxon>
        <taxon>Fungi</taxon>
        <taxon>Dikarya</taxon>
        <taxon>Basidiomycota</taxon>
        <taxon>Agaricomycotina</taxon>
        <taxon>Agaricomycetes</taxon>
        <taxon>Cantharellales</taxon>
        <taxon>Hydnaceae</taxon>
        <taxon>Hydnum</taxon>
    </lineage>
</organism>
<feature type="compositionally biased region" description="Basic and acidic residues" evidence="9">
    <location>
        <begin position="413"/>
        <end position="433"/>
    </location>
</feature>
<evidence type="ECO:0000256" key="9">
    <source>
        <dbReference type="SAM" id="MobiDB-lite"/>
    </source>
</evidence>
<protein>
    <recommendedName>
        <fullName evidence="5">Elongator complex protein 4</fullName>
    </recommendedName>
</protein>
<gene>
    <name evidence="10" type="ORF">BS47DRAFT_1437545</name>
</gene>
<comment type="pathway">
    <text evidence="3">tRNA modification; 5-methoxycarbonylmethyl-2-thiouridine-tRNA biosynthesis.</text>
</comment>
<dbReference type="Pfam" id="PF05625">
    <property type="entry name" value="PAXNEB"/>
    <property type="match status" value="1"/>
</dbReference>
<dbReference type="AlphaFoldDB" id="A0A9P6AFH4"/>
<dbReference type="GO" id="GO:0002098">
    <property type="term" value="P:tRNA wobble uridine modification"/>
    <property type="evidence" value="ECO:0007669"/>
    <property type="project" value="InterPro"/>
</dbReference>
<evidence type="ECO:0000256" key="7">
    <source>
        <dbReference type="ARBA" id="ARBA00022694"/>
    </source>
</evidence>
<evidence type="ECO:0000313" key="11">
    <source>
        <dbReference type="Proteomes" id="UP000886523"/>
    </source>
</evidence>
<evidence type="ECO:0000256" key="6">
    <source>
        <dbReference type="ARBA" id="ARBA00022490"/>
    </source>
</evidence>
<proteinExistence type="inferred from homology"/>
<evidence type="ECO:0000256" key="8">
    <source>
        <dbReference type="ARBA" id="ARBA00023242"/>
    </source>
</evidence>
<evidence type="ECO:0000256" key="4">
    <source>
        <dbReference type="ARBA" id="ARBA00007573"/>
    </source>
</evidence>
<dbReference type="GO" id="GO:0005737">
    <property type="term" value="C:cytoplasm"/>
    <property type="evidence" value="ECO:0007669"/>
    <property type="project" value="UniProtKB-SubCell"/>
</dbReference>
<dbReference type="GO" id="GO:0008023">
    <property type="term" value="C:transcription elongation factor complex"/>
    <property type="evidence" value="ECO:0007669"/>
    <property type="project" value="TreeGrafter"/>
</dbReference>
<feature type="compositionally biased region" description="Low complexity" evidence="9">
    <location>
        <begin position="348"/>
        <end position="359"/>
    </location>
</feature>
<dbReference type="Gene3D" id="3.40.50.300">
    <property type="entry name" value="P-loop containing nucleotide triphosphate hydrolases"/>
    <property type="match status" value="1"/>
</dbReference>
<feature type="region of interest" description="Disordered" evidence="9">
    <location>
        <begin position="391"/>
        <end position="434"/>
    </location>
</feature>
<keyword evidence="7" id="KW-0819">tRNA processing</keyword>
<feature type="region of interest" description="Disordered" evidence="9">
    <location>
        <begin position="456"/>
        <end position="495"/>
    </location>
</feature>
<dbReference type="OrthoDB" id="289162at2759"/>
<dbReference type="InterPro" id="IPR008728">
    <property type="entry name" value="Elongator_complex_protein_4"/>
</dbReference>
<dbReference type="InterPro" id="IPR027417">
    <property type="entry name" value="P-loop_NTPase"/>
</dbReference>
<evidence type="ECO:0000256" key="5">
    <source>
        <dbReference type="ARBA" id="ARBA00020265"/>
    </source>
</evidence>
<keyword evidence="6" id="KW-0963">Cytoplasm</keyword>
<sequence length="495" mass="53386">MSGCKPISFCVRVMSSFKRKSGTPAVQQAPIGARQSFSTPSVSLISSGIPSLDDLLGGGLPLGSVVAVLTPDLHSAWGTLIQRYFIAQGLAGDQAVCVVRDDAKDLVDGCMWLAGTKGLPVEDGGLDHLEEEPDAKIKIAWRYEKMRQFRTTVPATSSDDFCDHFDLTIRIPETAVSQSIRSGQLSSIDLDMSNPLDTVLDCIEEVKRPGKPTPTNSRPRALRLSIPDLGGPQWGDSTPTDILRFLYTLRLIVRSTNVAALVTLPPHLSSDTPSFLFSSIANADSWLKKIGFLTDGCLLFTSFGADPSLSALFKTYHGAVRVIRPPSPHTLLAPSHKHSVLLGLHTSSSSSSTYTHTSSQASGGSGENNLAFKCTRKRFVIETLHLDAEGGVSERRTSAPQSGTIGRPSATPDVHHREDDHEHLGRGDLDRGSHLAHVGRSTHVALSRVPVEVASGSDPATALSSAAIIPEQTQNRKKEKKRVAFQSDRPDLYDF</sequence>
<keyword evidence="11" id="KW-1185">Reference proteome</keyword>
<comment type="subcellular location">
    <subcellularLocation>
        <location evidence="2">Cytoplasm</location>
    </subcellularLocation>
    <subcellularLocation>
        <location evidence="1">Nucleus</location>
    </subcellularLocation>
</comment>
<comment type="similarity">
    <text evidence="4">Belongs to the ELP4 family.</text>
</comment>
<evidence type="ECO:0000256" key="2">
    <source>
        <dbReference type="ARBA" id="ARBA00004496"/>
    </source>
</evidence>
<dbReference type="GO" id="GO:0033588">
    <property type="term" value="C:elongator holoenzyme complex"/>
    <property type="evidence" value="ECO:0007669"/>
    <property type="project" value="InterPro"/>
</dbReference>
<reference evidence="10" key="1">
    <citation type="journal article" date="2020" name="Nat. Commun.">
        <title>Large-scale genome sequencing of mycorrhizal fungi provides insights into the early evolution of symbiotic traits.</title>
        <authorList>
            <person name="Miyauchi S."/>
            <person name="Kiss E."/>
            <person name="Kuo A."/>
            <person name="Drula E."/>
            <person name="Kohler A."/>
            <person name="Sanchez-Garcia M."/>
            <person name="Morin E."/>
            <person name="Andreopoulos B."/>
            <person name="Barry K.W."/>
            <person name="Bonito G."/>
            <person name="Buee M."/>
            <person name="Carver A."/>
            <person name="Chen C."/>
            <person name="Cichocki N."/>
            <person name="Clum A."/>
            <person name="Culley D."/>
            <person name="Crous P.W."/>
            <person name="Fauchery L."/>
            <person name="Girlanda M."/>
            <person name="Hayes R.D."/>
            <person name="Keri Z."/>
            <person name="LaButti K."/>
            <person name="Lipzen A."/>
            <person name="Lombard V."/>
            <person name="Magnuson J."/>
            <person name="Maillard F."/>
            <person name="Murat C."/>
            <person name="Nolan M."/>
            <person name="Ohm R.A."/>
            <person name="Pangilinan J."/>
            <person name="Pereira M.F."/>
            <person name="Perotto S."/>
            <person name="Peter M."/>
            <person name="Pfister S."/>
            <person name="Riley R."/>
            <person name="Sitrit Y."/>
            <person name="Stielow J.B."/>
            <person name="Szollosi G."/>
            <person name="Zifcakova L."/>
            <person name="Stursova M."/>
            <person name="Spatafora J.W."/>
            <person name="Tedersoo L."/>
            <person name="Vaario L.M."/>
            <person name="Yamada A."/>
            <person name="Yan M."/>
            <person name="Wang P."/>
            <person name="Xu J."/>
            <person name="Bruns T."/>
            <person name="Baldrian P."/>
            <person name="Vilgalys R."/>
            <person name="Dunand C."/>
            <person name="Henrissat B."/>
            <person name="Grigoriev I.V."/>
            <person name="Hibbett D."/>
            <person name="Nagy L.G."/>
            <person name="Martin F.M."/>
        </authorList>
    </citation>
    <scope>NUCLEOTIDE SEQUENCE</scope>
    <source>
        <strain evidence="10">UP504</strain>
    </source>
</reference>
<dbReference type="PANTHER" id="PTHR12896:SF1">
    <property type="entry name" value="ELONGATOR COMPLEX PROTEIN 4"/>
    <property type="match status" value="1"/>
</dbReference>
<comment type="caution">
    <text evidence="10">The sequence shown here is derived from an EMBL/GenBank/DDBJ whole genome shotgun (WGS) entry which is preliminary data.</text>
</comment>
<evidence type="ECO:0000313" key="10">
    <source>
        <dbReference type="EMBL" id="KAF9504927.1"/>
    </source>
</evidence>